<evidence type="ECO:0000313" key="16">
    <source>
        <dbReference type="Proteomes" id="UP000004691"/>
    </source>
</evidence>
<keyword evidence="7" id="KW-0443">Lipid metabolism</keyword>
<organism evidence="15 16">
    <name type="scientific">Saccharomonospora xinjiangensis XJ-54</name>
    <dbReference type="NCBI Taxonomy" id="882086"/>
    <lineage>
        <taxon>Bacteria</taxon>
        <taxon>Bacillati</taxon>
        <taxon>Actinomycetota</taxon>
        <taxon>Actinomycetes</taxon>
        <taxon>Pseudonocardiales</taxon>
        <taxon>Pseudonocardiaceae</taxon>
        <taxon>Saccharomonospora</taxon>
    </lineage>
</organism>
<proteinExistence type="inferred from homology"/>
<keyword evidence="9" id="KW-0594">Phospholipid biosynthesis</keyword>
<dbReference type="PIRSF" id="PIRSF000847">
    <property type="entry name" value="Phos_ph_gly_syn"/>
    <property type="match status" value="1"/>
</dbReference>
<dbReference type="GO" id="GO:0008444">
    <property type="term" value="F:CDP-diacylglycerol-glycerol-3-phosphate 3-phosphatidyltransferase activity"/>
    <property type="evidence" value="ECO:0007669"/>
    <property type="project" value="UniProtKB-UniRule"/>
</dbReference>
<comment type="subcellular location">
    <subcellularLocation>
        <location evidence="1">Membrane</location>
        <topology evidence="1">Multi-pass membrane protein</topology>
    </subcellularLocation>
</comment>
<dbReference type="PANTHER" id="PTHR14269:SF52">
    <property type="entry name" value="PHOSPHATIDYLGLYCEROPHOSPHATE SYNTHASE-RELATED"/>
    <property type="match status" value="1"/>
</dbReference>
<dbReference type="UniPathway" id="UPA00085"/>
<dbReference type="InterPro" id="IPR004570">
    <property type="entry name" value="Phosphatidylglycerol_P_synth"/>
</dbReference>
<evidence type="ECO:0000256" key="1">
    <source>
        <dbReference type="ARBA" id="ARBA00004141"/>
    </source>
</evidence>
<dbReference type="InterPro" id="IPR000462">
    <property type="entry name" value="CDP-OH_P_trans"/>
</dbReference>
<evidence type="ECO:0000256" key="14">
    <source>
        <dbReference type="SAM" id="Phobius"/>
    </source>
</evidence>
<evidence type="ECO:0000256" key="6">
    <source>
        <dbReference type="ARBA" id="ARBA00022989"/>
    </source>
</evidence>
<feature type="transmembrane region" description="Helical" evidence="14">
    <location>
        <begin position="36"/>
        <end position="57"/>
    </location>
</feature>
<feature type="region of interest" description="Disordered" evidence="13">
    <location>
        <begin position="1"/>
        <end position="27"/>
    </location>
</feature>
<evidence type="ECO:0000256" key="12">
    <source>
        <dbReference type="RuleBase" id="RU003750"/>
    </source>
</evidence>
<reference evidence="15 16" key="1">
    <citation type="submission" date="2012-01" db="EMBL/GenBank/DDBJ databases">
        <title>Improved High-Quality Draft sequence of Saccharomonospora xinjiangensis XJ-54.</title>
        <authorList>
            <consortium name="US DOE Joint Genome Institute"/>
            <person name="Lucas S."/>
            <person name="Han J."/>
            <person name="Lapidus A."/>
            <person name="Cheng J.-F."/>
            <person name="Goodwin L."/>
            <person name="Pitluck S."/>
            <person name="Peters L."/>
            <person name="Mikhailova N."/>
            <person name="Teshima H."/>
            <person name="Detter J.C."/>
            <person name="Han C."/>
            <person name="Tapia R."/>
            <person name="Land M."/>
            <person name="Hauser L."/>
            <person name="Kyrpides N."/>
            <person name="Ivanova N."/>
            <person name="Pagani I."/>
            <person name="Brambilla E.-M."/>
            <person name="Klenk H.-P."/>
            <person name="Woyke T."/>
        </authorList>
    </citation>
    <scope>NUCLEOTIDE SEQUENCE [LARGE SCALE GENOMIC DNA]</scope>
    <source>
        <strain evidence="15 16">XJ-54</strain>
    </source>
</reference>
<evidence type="ECO:0000256" key="3">
    <source>
        <dbReference type="ARBA" id="ARBA00022516"/>
    </source>
</evidence>
<keyword evidence="4 12" id="KW-0808">Transferase</keyword>
<accession>I0V6V4</accession>
<dbReference type="eggNOG" id="COG0558">
    <property type="taxonomic scope" value="Bacteria"/>
</dbReference>
<dbReference type="GO" id="GO:0046474">
    <property type="term" value="P:glycerophospholipid biosynthetic process"/>
    <property type="evidence" value="ECO:0007669"/>
    <property type="project" value="TreeGrafter"/>
</dbReference>
<feature type="transmembrane region" description="Helical" evidence="14">
    <location>
        <begin position="116"/>
        <end position="135"/>
    </location>
</feature>
<evidence type="ECO:0000256" key="11">
    <source>
        <dbReference type="NCBIfam" id="TIGR00560"/>
    </source>
</evidence>
<dbReference type="InterPro" id="IPR048254">
    <property type="entry name" value="CDP_ALCOHOL_P_TRANSF_CS"/>
</dbReference>
<feature type="transmembrane region" description="Helical" evidence="14">
    <location>
        <begin position="192"/>
        <end position="211"/>
    </location>
</feature>
<evidence type="ECO:0000256" key="5">
    <source>
        <dbReference type="ARBA" id="ARBA00022692"/>
    </source>
</evidence>
<evidence type="ECO:0000256" key="2">
    <source>
        <dbReference type="ARBA" id="ARBA00010441"/>
    </source>
</evidence>
<comment type="similarity">
    <text evidence="2 12">Belongs to the CDP-alcohol phosphatidyltransferase class-I family.</text>
</comment>
<name>I0V6V4_9PSEU</name>
<evidence type="ECO:0000256" key="7">
    <source>
        <dbReference type="ARBA" id="ARBA00023098"/>
    </source>
</evidence>
<evidence type="ECO:0000256" key="10">
    <source>
        <dbReference type="ARBA" id="ARBA00023264"/>
    </source>
</evidence>
<keyword evidence="5 14" id="KW-0812">Transmembrane</keyword>
<dbReference type="EMBL" id="JH636049">
    <property type="protein sequence ID" value="EID55857.1"/>
    <property type="molecule type" value="Genomic_DNA"/>
</dbReference>
<dbReference type="AlphaFoldDB" id="I0V6V4"/>
<dbReference type="PANTHER" id="PTHR14269">
    <property type="entry name" value="CDP-DIACYLGLYCEROL--GLYCEROL-3-PHOSPHATE 3-PHOSPHATIDYLTRANSFERASE-RELATED"/>
    <property type="match status" value="1"/>
</dbReference>
<dbReference type="InterPro" id="IPR050324">
    <property type="entry name" value="CDP-alcohol_PTase-I"/>
</dbReference>
<dbReference type="EC" id="2.7.8.5" evidence="11"/>
<keyword evidence="3" id="KW-0444">Lipid biosynthesis</keyword>
<evidence type="ECO:0000256" key="4">
    <source>
        <dbReference type="ARBA" id="ARBA00022679"/>
    </source>
</evidence>
<dbReference type="InterPro" id="IPR043130">
    <property type="entry name" value="CDP-OH_PTrfase_TM_dom"/>
</dbReference>
<gene>
    <name evidence="15" type="ORF">SacxiDRAFT_3664</name>
</gene>
<keyword evidence="6 14" id="KW-1133">Transmembrane helix</keyword>
<keyword evidence="8 14" id="KW-0472">Membrane</keyword>
<dbReference type="GO" id="GO:0016020">
    <property type="term" value="C:membrane"/>
    <property type="evidence" value="ECO:0007669"/>
    <property type="project" value="UniProtKB-SubCell"/>
</dbReference>
<dbReference type="PROSITE" id="PS00379">
    <property type="entry name" value="CDP_ALCOHOL_P_TRANSF"/>
    <property type="match status" value="1"/>
</dbReference>
<evidence type="ECO:0000313" key="15">
    <source>
        <dbReference type="EMBL" id="EID55857.1"/>
    </source>
</evidence>
<dbReference type="Gene3D" id="1.20.120.1760">
    <property type="match status" value="1"/>
</dbReference>
<dbReference type="Proteomes" id="UP000004691">
    <property type="component" value="Unassembled WGS sequence"/>
</dbReference>
<protein>
    <recommendedName>
        <fullName evidence="11">CDP-diacylglycerol--glycerol-3-phosphate 3-phosphatidyltransferase</fullName>
        <ecNumber evidence="11">2.7.8.5</ecNumber>
    </recommendedName>
</protein>
<keyword evidence="16" id="KW-1185">Reference proteome</keyword>
<keyword evidence="10" id="KW-1208">Phospholipid metabolism</keyword>
<evidence type="ECO:0000256" key="8">
    <source>
        <dbReference type="ARBA" id="ARBA00023136"/>
    </source>
</evidence>
<dbReference type="Pfam" id="PF01066">
    <property type="entry name" value="CDP-OH_P_transf"/>
    <property type="match status" value="1"/>
</dbReference>
<evidence type="ECO:0000256" key="9">
    <source>
        <dbReference type="ARBA" id="ARBA00023209"/>
    </source>
</evidence>
<dbReference type="NCBIfam" id="TIGR00560">
    <property type="entry name" value="pgsA"/>
    <property type="match status" value="1"/>
</dbReference>
<sequence>MTDVSDVSTGGAGGQEAARGRGSGSAAPDTVPTLNVANVLTVLRLVLVPVFVVTLFAGEVSGDDGSAALAASPWRYVATGVFALAALTDRLDGWVARRYDLVTNFGKIVDPIADKALIGAALLGLSVLGELPWWFTGAILGREIAVTGLRFWVLRHGVIPASKGGKAKTLAQVAAIGVVLLPLPVEADPAEWVLLGVALVLTVGTGVDYLVRALRLRAVARQGPVEVE</sequence>
<dbReference type="HOGENOM" id="CLU_051314_2_0_11"/>
<evidence type="ECO:0000256" key="13">
    <source>
        <dbReference type="SAM" id="MobiDB-lite"/>
    </source>
</evidence>
<dbReference type="STRING" id="882086.SacxiDRAFT_3664"/>